<keyword evidence="5" id="KW-1185">Reference proteome</keyword>
<evidence type="ECO:0000313" key="5">
    <source>
        <dbReference type="Proteomes" id="UP000419144"/>
    </source>
</evidence>
<accession>A0A640KSM6</accession>
<dbReference type="InterPro" id="IPR001878">
    <property type="entry name" value="Znf_CCHC"/>
</dbReference>
<keyword evidence="1" id="KW-0863">Zinc-finger</keyword>
<feature type="region of interest" description="Disordered" evidence="2">
    <location>
        <begin position="1132"/>
        <end position="1209"/>
    </location>
</feature>
<feature type="compositionally biased region" description="Low complexity" evidence="2">
    <location>
        <begin position="1078"/>
        <end position="1092"/>
    </location>
</feature>
<feature type="domain" description="CCHC-type" evidence="3">
    <location>
        <begin position="1098"/>
        <end position="1113"/>
    </location>
</feature>
<protein>
    <recommendedName>
        <fullName evidence="3">CCHC-type domain-containing protein</fullName>
    </recommendedName>
</protein>
<dbReference type="VEuPathDB" id="TriTrypDB:LtaPh_3328900"/>
<dbReference type="GO" id="GO:0003676">
    <property type="term" value="F:nucleic acid binding"/>
    <property type="evidence" value="ECO:0007669"/>
    <property type="project" value="InterPro"/>
</dbReference>
<feature type="compositionally biased region" description="Basic and acidic residues" evidence="2">
    <location>
        <begin position="1175"/>
        <end position="1185"/>
    </location>
</feature>
<name>A0A640KSM6_LEITA</name>
<organism evidence="4 5">
    <name type="scientific">Leishmania tarentolae</name>
    <name type="common">Sauroleishmania tarentolae</name>
    <dbReference type="NCBI Taxonomy" id="5689"/>
    <lineage>
        <taxon>Eukaryota</taxon>
        <taxon>Discoba</taxon>
        <taxon>Euglenozoa</taxon>
        <taxon>Kinetoplastea</taxon>
        <taxon>Metakinetoplastina</taxon>
        <taxon>Trypanosomatida</taxon>
        <taxon>Trypanosomatidae</taxon>
        <taxon>Leishmaniinae</taxon>
        <taxon>Leishmania</taxon>
        <taxon>lizard Leishmania</taxon>
    </lineage>
</organism>
<evidence type="ECO:0000256" key="2">
    <source>
        <dbReference type="SAM" id="MobiDB-lite"/>
    </source>
</evidence>
<keyword evidence="1" id="KW-0862">Zinc</keyword>
<dbReference type="GO" id="GO:0008270">
    <property type="term" value="F:zinc ion binding"/>
    <property type="evidence" value="ECO:0007669"/>
    <property type="project" value="UniProtKB-KW"/>
</dbReference>
<evidence type="ECO:0000313" key="4">
    <source>
        <dbReference type="EMBL" id="GET92024.1"/>
    </source>
</evidence>
<dbReference type="AlphaFoldDB" id="A0A640KSM6"/>
<reference evidence="4" key="1">
    <citation type="submission" date="2019-11" db="EMBL/GenBank/DDBJ databases">
        <title>Leishmania tarentolae CDS.</title>
        <authorList>
            <person name="Goto Y."/>
            <person name="Yamagishi J."/>
        </authorList>
    </citation>
    <scope>NUCLEOTIDE SEQUENCE [LARGE SCALE GENOMIC DNA]</scope>
    <source>
        <strain evidence="4">Parrot Tar II</strain>
    </source>
</reference>
<gene>
    <name evidence="4" type="ORF">LtaPh_3328900</name>
</gene>
<dbReference type="OrthoDB" id="273500at2759"/>
<dbReference type="PROSITE" id="PS50158">
    <property type="entry name" value="ZF_CCHC"/>
    <property type="match status" value="1"/>
</dbReference>
<feature type="region of interest" description="Disordered" evidence="2">
    <location>
        <begin position="1068"/>
        <end position="1092"/>
    </location>
</feature>
<evidence type="ECO:0000256" key="1">
    <source>
        <dbReference type="PROSITE-ProRule" id="PRU00047"/>
    </source>
</evidence>
<evidence type="ECO:0000259" key="3">
    <source>
        <dbReference type="PROSITE" id="PS50158"/>
    </source>
</evidence>
<dbReference type="Proteomes" id="UP000419144">
    <property type="component" value="Unassembled WGS sequence"/>
</dbReference>
<sequence length="1224" mass="131099">MHKALGIIQHVRTQSLLFSVSHSLSSFLLPPMYLCLDAPSCLFQLRSRPVPRPDGSTRMNSRIPLPVRLVQSGVWAPTASGRSSAGCRVLTAYKPSGLPCYAASQVNAVAASGGDGRRLCAIHTRHTSTASSTVTAIEAGPQPNPEDPSDSLLTRLVDAALPGCAPYVALPVVSSLLRRGGQDTVSAAQLNQWTIRHKGLVLVTWTPSDALFLRNAAQLGLVQQTYRVVCRLPPGVAAAARRYLRACQNCQQSRHASDGGSKAKRTLNPYLQAHMERRHQQHQLADLRVGIPLFSESPSVTRNAGCPAVSTLPSDAQMPASVHPHPLVNGGFFDVARGQLRVQGTVSCYIRPQLPLTASSAARIHQRSRLQSLFSSPDVATLGDVSGAIRSDGCLHDSQHPWMRPGWRLGVSLDVPYMQCSVAAAAGGHHADDPRCASVPAPRGKSLSMGFRLVSLSPHDDSDIALYEVHTHGDITADEVAAVFQAEGLRVVNDYGQDVSLAMAVEEVATRMRAAPPGLLHDLPLGLQHRLRSATAEELVALPLMRMPLEDADLLAAQHTLLQLSSLSPSLPFADDVERLQQMVRRATSSASGSASHPLQRLLLNALSSMKLTNEEERCTYERVLALALGNGVECAGVVFPDPSDTGNVHALQQLWLTFEQQRQRQPSLADAARAAQQHPLASSLRYITRSVLDDPAGLTRVPLLQDLAMSFPPGIVAQRPGAQECNGDAPSGRGECSFTQAAQLLGQLSHSQNVQGGHSLCGDEDQETACVPARVNDAKPLWLQTEVPPPYEGTFQEWCAASLAPSCCKDTASRYGGPAVLLPSPESLLGRCHVPGTSKECGTHLAGESPRSGDEVSPAVEPLRGTLPEHVRLPVRLFLRAEELAELRCTYCGGVGHIWQLCAARVTENVAVLEDDGLVTKSLPLSDNNASTAVASHVSQPTPAPLETSVMYSEGITSTDDAAAALAEKASTLTRHHQQQQQHLVTIGYGSDASVSLSASSAVFAVDVPLISVPNVAATHRFKADHALRSESRKPAVHRRVMRCVYCGGRHHVTACPTLRAQDDESEARHGDAAAVGSQGKTFSPSSSSQSGSSLFCIKCGQHGHLYTRCRQVPVGLHHATHCPICLQPRTSASHDPAHCPRRAPVPDGYQLNGIPVADEGSAQHKGSHWPSSSHREAHSEEGAHPGATDGQPRRRGADLVRAPRRRRRRGSVLIADSFVDVM</sequence>
<dbReference type="SMART" id="SM00343">
    <property type="entry name" value="ZnF_C2HC"/>
    <property type="match status" value="2"/>
</dbReference>
<proteinExistence type="predicted"/>
<dbReference type="EMBL" id="BLBS01000052">
    <property type="protein sequence ID" value="GET92024.1"/>
    <property type="molecule type" value="Genomic_DNA"/>
</dbReference>
<comment type="caution">
    <text evidence="4">The sequence shown here is derived from an EMBL/GenBank/DDBJ whole genome shotgun (WGS) entry which is preliminary data.</text>
</comment>
<keyword evidence="1" id="KW-0479">Metal-binding</keyword>